<dbReference type="GO" id="GO:0015628">
    <property type="term" value="P:protein secretion by the type II secretion system"/>
    <property type="evidence" value="ECO:0007669"/>
    <property type="project" value="InterPro"/>
</dbReference>
<name>A0A5C6M311_9PLAN</name>
<organism evidence="1 2">
    <name type="scientific">Planctomyces bekefii</name>
    <dbReference type="NCBI Taxonomy" id="1653850"/>
    <lineage>
        <taxon>Bacteria</taxon>
        <taxon>Pseudomonadati</taxon>
        <taxon>Planctomycetota</taxon>
        <taxon>Planctomycetia</taxon>
        <taxon>Planctomycetales</taxon>
        <taxon>Planctomycetaceae</taxon>
        <taxon>Planctomyces</taxon>
    </lineage>
</organism>
<dbReference type="GO" id="GO:0015627">
    <property type="term" value="C:type II protein secretion system complex"/>
    <property type="evidence" value="ECO:0007669"/>
    <property type="project" value="InterPro"/>
</dbReference>
<dbReference type="Gene3D" id="2.10.70.20">
    <property type="entry name" value="gspk-gspi-gspj complex like domains"/>
    <property type="match status" value="1"/>
</dbReference>
<reference evidence="1 2" key="1">
    <citation type="submission" date="2019-08" db="EMBL/GenBank/DDBJ databases">
        <title>100 year-old enigma solved: identification of Planctomyces bekefii, the type genus and species of the phylum Planctomycetes.</title>
        <authorList>
            <person name="Svetlana D.N."/>
            <person name="Overmann J."/>
        </authorList>
    </citation>
    <scope>NUCLEOTIDE SEQUENCE [LARGE SCALE GENOMIC DNA]</scope>
    <source>
        <strain evidence="1">Phe10_nw2017</strain>
    </source>
</reference>
<proteinExistence type="predicted"/>
<accession>A0A5C6M311</accession>
<sequence>MIDPETVSTTYTSGLVGTATDLQLFVSRPDPNLAYVSSQELSTLDQRTGDLVIIRYLMADKQGSGLGSEIADREAPGRDAGPVGLARMAGDLYGLSTAVENSEDSPQLAAAKLLAREVSGVQFRYFDGIAWQEEWDSTALNSLPKAIEIVLTVRDEAEASNASFLDEPDPYALPVTTHRVVVPLPVAEPIISEQVL</sequence>
<keyword evidence="2" id="KW-1185">Reference proteome</keyword>
<evidence type="ECO:0000313" key="1">
    <source>
        <dbReference type="EMBL" id="TWW08998.1"/>
    </source>
</evidence>
<protein>
    <submittedName>
        <fullName evidence="1">Uncharacterized protein</fullName>
    </submittedName>
</protein>
<comment type="caution">
    <text evidence="1">The sequence shown here is derived from an EMBL/GenBank/DDBJ whole genome shotgun (WGS) entry which is preliminary data.</text>
</comment>
<dbReference type="Proteomes" id="UP000321083">
    <property type="component" value="Unassembled WGS sequence"/>
</dbReference>
<reference evidence="1 2" key="2">
    <citation type="submission" date="2019-08" db="EMBL/GenBank/DDBJ databases">
        <authorList>
            <person name="Henke P."/>
        </authorList>
    </citation>
    <scope>NUCLEOTIDE SEQUENCE [LARGE SCALE GENOMIC DNA]</scope>
    <source>
        <strain evidence="1">Phe10_nw2017</strain>
    </source>
</reference>
<dbReference type="EMBL" id="SRHE01000424">
    <property type="protein sequence ID" value="TWW08998.1"/>
    <property type="molecule type" value="Genomic_DNA"/>
</dbReference>
<dbReference type="Pfam" id="PF11612">
    <property type="entry name" value="T2SSJ"/>
    <property type="match status" value="1"/>
</dbReference>
<dbReference type="AlphaFoldDB" id="A0A5C6M311"/>
<gene>
    <name evidence="1" type="ORF">E3A20_18740</name>
</gene>
<dbReference type="SUPFAM" id="SSF54523">
    <property type="entry name" value="Pili subunits"/>
    <property type="match status" value="1"/>
</dbReference>
<dbReference type="InterPro" id="IPR045584">
    <property type="entry name" value="Pilin-like"/>
</dbReference>
<evidence type="ECO:0000313" key="2">
    <source>
        <dbReference type="Proteomes" id="UP000321083"/>
    </source>
</evidence>
<dbReference type="InterPro" id="IPR010055">
    <property type="entry name" value="T2SS_protein-GspJ"/>
</dbReference>